<protein>
    <recommendedName>
        <fullName evidence="3">DUF2267 domain-containing protein</fullName>
    </recommendedName>
</protein>
<accession>A0A517MBU7</accession>
<dbReference type="KEGG" id="rml:FF011L_10730"/>
<dbReference type="OrthoDB" id="289573at2"/>
<organism evidence="1 2">
    <name type="scientific">Roseimaritima multifibrata</name>
    <dbReference type="NCBI Taxonomy" id="1930274"/>
    <lineage>
        <taxon>Bacteria</taxon>
        <taxon>Pseudomonadati</taxon>
        <taxon>Planctomycetota</taxon>
        <taxon>Planctomycetia</taxon>
        <taxon>Pirellulales</taxon>
        <taxon>Pirellulaceae</taxon>
        <taxon>Roseimaritima</taxon>
    </lineage>
</organism>
<dbReference type="Pfam" id="PF11075">
    <property type="entry name" value="DUF2780"/>
    <property type="match status" value="1"/>
</dbReference>
<reference evidence="1 2" key="1">
    <citation type="submission" date="2019-02" db="EMBL/GenBank/DDBJ databases">
        <title>Deep-cultivation of Planctomycetes and their phenomic and genomic characterization uncovers novel biology.</title>
        <authorList>
            <person name="Wiegand S."/>
            <person name="Jogler M."/>
            <person name="Boedeker C."/>
            <person name="Pinto D."/>
            <person name="Vollmers J."/>
            <person name="Rivas-Marin E."/>
            <person name="Kohn T."/>
            <person name="Peeters S.H."/>
            <person name="Heuer A."/>
            <person name="Rast P."/>
            <person name="Oberbeckmann S."/>
            <person name="Bunk B."/>
            <person name="Jeske O."/>
            <person name="Meyerdierks A."/>
            <person name="Storesund J.E."/>
            <person name="Kallscheuer N."/>
            <person name="Luecker S."/>
            <person name="Lage O.M."/>
            <person name="Pohl T."/>
            <person name="Merkel B.J."/>
            <person name="Hornburger P."/>
            <person name="Mueller R.-W."/>
            <person name="Bruemmer F."/>
            <person name="Labrenz M."/>
            <person name="Spormann A.M."/>
            <person name="Op den Camp H."/>
            <person name="Overmann J."/>
            <person name="Amann R."/>
            <person name="Jetten M.S.M."/>
            <person name="Mascher T."/>
            <person name="Medema M.H."/>
            <person name="Devos D.P."/>
            <person name="Kaster A.-K."/>
            <person name="Ovreas L."/>
            <person name="Rohde M."/>
            <person name="Galperin M.Y."/>
            <person name="Jogler C."/>
        </authorList>
    </citation>
    <scope>NUCLEOTIDE SEQUENCE [LARGE SCALE GENOMIC DNA]</scope>
    <source>
        <strain evidence="1 2">FF011L</strain>
    </source>
</reference>
<dbReference type="Proteomes" id="UP000320672">
    <property type="component" value="Chromosome"/>
</dbReference>
<dbReference type="InterPro" id="IPR021302">
    <property type="entry name" value="DUF2780_VcgC/VcgE"/>
</dbReference>
<name>A0A517MBU7_9BACT</name>
<gene>
    <name evidence="1" type="ORF">FF011L_10730</name>
</gene>
<evidence type="ECO:0008006" key="3">
    <source>
        <dbReference type="Google" id="ProtNLM"/>
    </source>
</evidence>
<dbReference type="RefSeq" id="WP_145350606.1">
    <property type="nucleotide sequence ID" value="NZ_CP036262.1"/>
</dbReference>
<keyword evidence="2" id="KW-1185">Reference proteome</keyword>
<proteinExistence type="predicted"/>
<evidence type="ECO:0000313" key="1">
    <source>
        <dbReference type="EMBL" id="QDS92331.1"/>
    </source>
</evidence>
<sequence>MDELINQLAAKLGIDPATARIAVNKVMGLIKENAGDGAFSQLADKIPGAAEAAAEGTSPAESGGLLGKMAGMASGMLGGSAGQSLEVGAALSESGIEADKVGDFVATIIAFLKEKAGAEVIDQILQKFPILKQLMG</sequence>
<evidence type="ECO:0000313" key="2">
    <source>
        <dbReference type="Proteomes" id="UP000320672"/>
    </source>
</evidence>
<dbReference type="AlphaFoldDB" id="A0A517MBU7"/>
<dbReference type="EMBL" id="CP036262">
    <property type="protein sequence ID" value="QDS92331.1"/>
    <property type="molecule type" value="Genomic_DNA"/>
</dbReference>